<dbReference type="InterPro" id="IPR018202">
    <property type="entry name" value="Ser_caboxypep_ser_AS"/>
</dbReference>
<evidence type="ECO:0000313" key="4">
    <source>
        <dbReference type="Proteomes" id="UP001363151"/>
    </source>
</evidence>
<keyword evidence="2" id="KW-0732">Signal</keyword>
<dbReference type="PANTHER" id="PTHR11802">
    <property type="entry name" value="SERINE PROTEASE FAMILY S10 SERINE CARBOXYPEPTIDASE"/>
    <property type="match status" value="1"/>
</dbReference>
<organism evidence="3 4">
    <name type="scientific">Aureococcus anophagefferens</name>
    <name type="common">Harmful bloom alga</name>
    <dbReference type="NCBI Taxonomy" id="44056"/>
    <lineage>
        <taxon>Eukaryota</taxon>
        <taxon>Sar</taxon>
        <taxon>Stramenopiles</taxon>
        <taxon>Ochrophyta</taxon>
        <taxon>Pelagophyceae</taxon>
        <taxon>Pelagomonadales</taxon>
        <taxon>Pelagomonadaceae</taxon>
        <taxon>Aureococcus</taxon>
    </lineage>
</organism>
<dbReference type="PROSITE" id="PS00560">
    <property type="entry name" value="CARBOXYPEPT_SER_HIS"/>
    <property type="match status" value="1"/>
</dbReference>
<dbReference type="PANTHER" id="PTHR11802:SF201">
    <property type="entry name" value="CARBOXYPEPTIDASE"/>
    <property type="match status" value="1"/>
</dbReference>
<keyword evidence="2" id="KW-0645">Protease</keyword>
<keyword evidence="4" id="KW-1185">Reference proteome</keyword>
<comment type="similarity">
    <text evidence="1 2">Belongs to the peptidase S10 family.</text>
</comment>
<gene>
    <name evidence="3" type="ORF">SO694_00066147</name>
</gene>
<keyword evidence="2" id="KW-0378">Hydrolase</keyword>
<feature type="chain" id="PRO_5044992961" description="Carboxypeptidase" evidence="2">
    <location>
        <begin position="26"/>
        <end position="472"/>
    </location>
</feature>
<comment type="caution">
    <text evidence="3">The sequence shown here is derived from an EMBL/GenBank/DDBJ whole genome shotgun (WGS) entry which is preliminary data.</text>
</comment>
<dbReference type="GO" id="GO:0004180">
    <property type="term" value="F:carboxypeptidase activity"/>
    <property type="evidence" value="ECO:0007669"/>
    <property type="project" value="UniProtKB-KW"/>
</dbReference>
<dbReference type="EMBL" id="JBBJCI010000291">
    <property type="protein sequence ID" value="KAK7235668.1"/>
    <property type="molecule type" value="Genomic_DNA"/>
</dbReference>
<keyword evidence="2 3" id="KW-0121">Carboxypeptidase</keyword>
<dbReference type="InterPro" id="IPR033124">
    <property type="entry name" value="Ser_caboxypep_his_AS"/>
</dbReference>
<dbReference type="EC" id="3.4.16.-" evidence="2"/>
<dbReference type="Proteomes" id="UP001363151">
    <property type="component" value="Unassembled WGS sequence"/>
</dbReference>
<dbReference type="Pfam" id="PF00450">
    <property type="entry name" value="Peptidase_S10"/>
    <property type="match status" value="1"/>
</dbReference>
<reference evidence="3 4" key="1">
    <citation type="submission" date="2024-03" db="EMBL/GenBank/DDBJ databases">
        <title>Aureococcus anophagefferens CCMP1851 and Kratosvirus quantuckense: Draft genome of a second virus-susceptible host strain in the model system.</title>
        <authorList>
            <person name="Chase E."/>
            <person name="Truchon A.R."/>
            <person name="Schepens W."/>
            <person name="Wilhelm S.W."/>
        </authorList>
    </citation>
    <scope>NUCLEOTIDE SEQUENCE [LARGE SCALE GENOMIC DNA]</scope>
    <source>
        <strain evidence="3 4">CCMP1851</strain>
    </source>
</reference>
<dbReference type="PRINTS" id="PR00724">
    <property type="entry name" value="CRBOXYPTASEC"/>
</dbReference>
<dbReference type="Gene3D" id="3.40.50.12670">
    <property type="match status" value="1"/>
</dbReference>
<dbReference type="SUPFAM" id="SSF53474">
    <property type="entry name" value="alpha/beta-Hydrolases"/>
    <property type="match status" value="1"/>
</dbReference>
<protein>
    <recommendedName>
        <fullName evidence="2">Carboxypeptidase</fullName>
        <ecNumber evidence="2">3.4.16.-</ecNumber>
    </recommendedName>
</protein>
<dbReference type="InterPro" id="IPR001563">
    <property type="entry name" value="Peptidase_S10"/>
</dbReference>
<feature type="signal peptide" evidence="2">
    <location>
        <begin position="1"/>
        <end position="25"/>
    </location>
</feature>
<dbReference type="PROSITE" id="PS00131">
    <property type="entry name" value="CARBOXYPEPT_SER_SER"/>
    <property type="match status" value="1"/>
</dbReference>
<accession>A0ABR1FQH8</accession>
<dbReference type="InterPro" id="IPR029058">
    <property type="entry name" value="AB_hydrolase_fold"/>
</dbReference>
<name>A0ABR1FQH8_AURAN</name>
<evidence type="ECO:0000256" key="1">
    <source>
        <dbReference type="ARBA" id="ARBA00009431"/>
    </source>
</evidence>
<dbReference type="Gene3D" id="3.40.50.1820">
    <property type="entry name" value="alpha/beta hydrolase"/>
    <property type="match status" value="1"/>
</dbReference>
<proteinExistence type="inferred from homology"/>
<evidence type="ECO:0000256" key="2">
    <source>
        <dbReference type="RuleBase" id="RU361156"/>
    </source>
</evidence>
<sequence length="472" mass="50113">MGASFVPRKRGAWLPLLAALAVVRADDGFRAADEIRSLPGWSQALPSKQYSGSIALADGSGIRYWLVVGEGDWERKPLVLWVQGGPGGSSLEGMWTENMGPFAVAADGALERSASGGWSTEATMLFWEMPAGVGFSTCAARGCPKYDDTKFEAQSSEFFCEFFAAFPALAPLDFFMTGESYGGVYVPLAALGFVEAGCAAAAPRLVGAMIGNGCTGTAIGPCGPDRAANTFDQLADRAMVAPATAERVRGACPAGFLGADDACERALRAASAEAGRYDTYDVMDGCAQNMTLVKFVCDETPNASWACAFGDGPAAPRLASGADCGVGARTAAYLSRADVQDAIHVPRVAGKPVVWGARDIHYTRTAADLLTPSRRSYPRLVEKLDRVLIYSGDADGQVPWRGTEAWTRGLGYATARPWRPWALPTGEVAGSVVAYERNFTFATVRNAGHMVPTYKPDAALALLRRFLRGHEL</sequence>
<evidence type="ECO:0000313" key="3">
    <source>
        <dbReference type="EMBL" id="KAK7235668.1"/>
    </source>
</evidence>